<keyword evidence="4 6" id="KW-1133">Transmembrane helix</keyword>
<dbReference type="InterPro" id="IPR002293">
    <property type="entry name" value="AA/rel_permease1"/>
</dbReference>
<protein>
    <submittedName>
        <fullName evidence="7">APC family permease</fullName>
    </submittedName>
</protein>
<feature type="transmembrane region" description="Helical" evidence="6">
    <location>
        <begin position="192"/>
        <end position="211"/>
    </location>
</feature>
<dbReference type="PANTHER" id="PTHR42770">
    <property type="entry name" value="AMINO ACID TRANSPORTER-RELATED"/>
    <property type="match status" value="1"/>
</dbReference>
<feature type="transmembrane region" description="Helical" evidence="6">
    <location>
        <begin position="125"/>
        <end position="143"/>
    </location>
</feature>
<evidence type="ECO:0000256" key="2">
    <source>
        <dbReference type="ARBA" id="ARBA00022475"/>
    </source>
</evidence>
<feature type="transmembrane region" description="Helical" evidence="6">
    <location>
        <begin position="312"/>
        <end position="333"/>
    </location>
</feature>
<feature type="transmembrane region" description="Helical" evidence="6">
    <location>
        <begin position="339"/>
        <end position="361"/>
    </location>
</feature>
<feature type="transmembrane region" description="Helical" evidence="6">
    <location>
        <begin position="83"/>
        <end position="105"/>
    </location>
</feature>
<dbReference type="InterPro" id="IPR050367">
    <property type="entry name" value="APC_superfamily"/>
</dbReference>
<evidence type="ECO:0000256" key="5">
    <source>
        <dbReference type="ARBA" id="ARBA00023136"/>
    </source>
</evidence>
<evidence type="ECO:0000256" key="6">
    <source>
        <dbReference type="SAM" id="Phobius"/>
    </source>
</evidence>
<comment type="caution">
    <text evidence="7">The sequence shown here is derived from an EMBL/GenBank/DDBJ whole genome shotgun (WGS) entry which is preliminary data.</text>
</comment>
<reference evidence="8" key="1">
    <citation type="journal article" date="2019" name="Int. J. Syst. Evol. Microbiol.">
        <title>The Global Catalogue of Microorganisms (GCM) 10K type strain sequencing project: providing services to taxonomists for standard genome sequencing and annotation.</title>
        <authorList>
            <consortium name="The Broad Institute Genomics Platform"/>
            <consortium name="The Broad Institute Genome Sequencing Center for Infectious Disease"/>
            <person name="Wu L."/>
            <person name="Ma J."/>
        </authorList>
    </citation>
    <scope>NUCLEOTIDE SEQUENCE [LARGE SCALE GENOMIC DNA]</scope>
    <source>
        <strain evidence="8">CCUG 55074</strain>
    </source>
</reference>
<dbReference type="PIRSF" id="PIRSF006060">
    <property type="entry name" value="AA_transporter"/>
    <property type="match status" value="1"/>
</dbReference>
<keyword evidence="8" id="KW-1185">Reference proteome</keyword>
<gene>
    <name evidence="7" type="ORF">ACFQ27_14390</name>
</gene>
<comment type="subcellular location">
    <subcellularLocation>
        <location evidence="1">Cell membrane</location>
        <topology evidence="1">Multi-pass membrane protein</topology>
    </subcellularLocation>
</comment>
<dbReference type="EMBL" id="JBHTLQ010000034">
    <property type="protein sequence ID" value="MFD1191775.1"/>
    <property type="molecule type" value="Genomic_DNA"/>
</dbReference>
<feature type="transmembrane region" description="Helical" evidence="6">
    <location>
        <begin position="42"/>
        <end position="63"/>
    </location>
</feature>
<evidence type="ECO:0000256" key="3">
    <source>
        <dbReference type="ARBA" id="ARBA00022692"/>
    </source>
</evidence>
<proteinExistence type="predicted"/>
<dbReference type="Pfam" id="PF13520">
    <property type="entry name" value="AA_permease_2"/>
    <property type="match status" value="1"/>
</dbReference>
<evidence type="ECO:0000256" key="1">
    <source>
        <dbReference type="ARBA" id="ARBA00004651"/>
    </source>
</evidence>
<keyword evidence="2" id="KW-1003">Cell membrane</keyword>
<keyword evidence="3 6" id="KW-0812">Transmembrane</keyword>
<organism evidence="7 8">
    <name type="scientific">Phenylobacterium conjunctum</name>
    <dbReference type="NCBI Taxonomy" id="1298959"/>
    <lineage>
        <taxon>Bacteria</taxon>
        <taxon>Pseudomonadati</taxon>
        <taxon>Pseudomonadota</taxon>
        <taxon>Alphaproteobacteria</taxon>
        <taxon>Caulobacterales</taxon>
        <taxon>Caulobacteraceae</taxon>
        <taxon>Phenylobacterium</taxon>
    </lineage>
</organism>
<feature type="transmembrane region" description="Helical" evidence="6">
    <location>
        <begin position="150"/>
        <end position="172"/>
    </location>
</feature>
<dbReference type="Proteomes" id="UP001597216">
    <property type="component" value="Unassembled WGS sequence"/>
</dbReference>
<evidence type="ECO:0000313" key="7">
    <source>
        <dbReference type="EMBL" id="MFD1191775.1"/>
    </source>
</evidence>
<feature type="transmembrane region" description="Helical" evidence="6">
    <location>
        <begin position="223"/>
        <end position="248"/>
    </location>
</feature>
<accession>A0ABW3T406</accession>
<feature type="transmembrane region" description="Helical" evidence="6">
    <location>
        <begin position="398"/>
        <end position="416"/>
    </location>
</feature>
<sequence length="425" mass="43854">MRSESGLVRGVGFLGLCALVINGMVGSGIFALPYALAQRVGGWTPVVLLAMGVALIPLVFVMARLAAMFDRTGGPVAYVQDAFGGNAAFVVGWLQILSVASATAANANALSDYLFGSVAGGTSTLIHAAATFAGLALAVGLNVMPSRRTAGVLVLASICKLAPLVLIGLFAWPHLGVAPDSTPAETWAPLQAVLLACYAMIGFENALTMAGEARNPERDMPRALFLVFGLCTLIYALIAAAYCATVFAPGKADSAPVATLAKALFGDLGGVLVLFAVAWSILGNMTINMLGNSRRIFAMEQQGDLPRGLGRLHPGLSIPINAVALVGVLTVGLALSGGFVVLAVLSVAARLAVYLSCIAALPMVRRRRARGVLTLEWVAIIAAAGLCGWLILQSKPENWLAMAAAVTSGLVLRAVARRLRGHVGA</sequence>
<evidence type="ECO:0000313" key="8">
    <source>
        <dbReference type="Proteomes" id="UP001597216"/>
    </source>
</evidence>
<dbReference type="RefSeq" id="WP_377354069.1">
    <property type="nucleotide sequence ID" value="NZ_JBHTLQ010000034.1"/>
</dbReference>
<dbReference type="PANTHER" id="PTHR42770:SF7">
    <property type="entry name" value="MEMBRANE PROTEIN"/>
    <property type="match status" value="1"/>
</dbReference>
<keyword evidence="5 6" id="KW-0472">Membrane</keyword>
<feature type="transmembrane region" description="Helical" evidence="6">
    <location>
        <begin position="268"/>
        <end position="291"/>
    </location>
</feature>
<feature type="transmembrane region" description="Helical" evidence="6">
    <location>
        <begin position="373"/>
        <end position="392"/>
    </location>
</feature>
<evidence type="ECO:0000256" key="4">
    <source>
        <dbReference type="ARBA" id="ARBA00022989"/>
    </source>
</evidence>
<feature type="transmembrane region" description="Helical" evidence="6">
    <location>
        <begin position="12"/>
        <end position="36"/>
    </location>
</feature>
<name>A0ABW3T406_9CAUL</name>
<dbReference type="Gene3D" id="1.20.1740.10">
    <property type="entry name" value="Amino acid/polyamine transporter I"/>
    <property type="match status" value="1"/>
</dbReference>